<sequence length="183" mass="19035">MTEVHSVGASAEAGAPGAGDVTRPRADSPETTARRRGSGADTPGTGSTSRRPRWVLWLVGVVVLIAAGVLAWLVFGGADTATEERDTVSVASGFPTEIPLAEGTLVESRQLGDRAYTAMVEVSGSDQQEAALTILEEAGFVRSGEVQRDGVRSYSLISGQYGVTLVMKESGGKPVVAYTIAPR</sequence>
<evidence type="ECO:0000256" key="2">
    <source>
        <dbReference type="SAM" id="Phobius"/>
    </source>
</evidence>
<name>A0A7X6KT34_9CELL</name>
<gene>
    <name evidence="3" type="ORF">HGA03_03800</name>
</gene>
<keyword evidence="2" id="KW-0472">Membrane</keyword>
<dbReference type="Proteomes" id="UP000581206">
    <property type="component" value="Unassembled WGS sequence"/>
</dbReference>
<organism evidence="3 4">
    <name type="scientific">Cellulomonas denverensis</name>
    <dbReference type="NCBI Taxonomy" id="264297"/>
    <lineage>
        <taxon>Bacteria</taxon>
        <taxon>Bacillati</taxon>
        <taxon>Actinomycetota</taxon>
        <taxon>Actinomycetes</taxon>
        <taxon>Micrococcales</taxon>
        <taxon>Cellulomonadaceae</taxon>
        <taxon>Cellulomonas</taxon>
    </lineage>
</organism>
<dbReference type="RefSeq" id="WP_168628837.1">
    <property type="nucleotide sequence ID" value="NZ_JAAXOX010000001.1"/>
</dbReference>
<keyword evidence="4" id="KW-1185">Reference proteome</keyword>
<feature type="transmembrane region" description="Helical" evidence="2">
    <location>
        <begin position="54"/>
        <end position="75"/>
    </location>
</feature>
<evidence type="ECO:0000313" key="4">
    <source>
        <dbReference type="Proteomes" id="UP000581206"/>
    </source>
</evidence>
<reference evidence="3 4" key="1">
    <citation type="submission" date="2020-04" db="EMBL/GenBank/DDBJ databases">
        <title>MicrobeNet Type strains.</title>
        <authorList>
            <person name="Nicholson A.C."/>
        </authorList>
    </citation>
    <scope>NUCLEOTIDE SEQUENCE [LARGE SCALE GENOMIC DNA]</scope>
    <source>
        <strain evidence="3 4">ATCC BAA-788</strain>
    </source>
</reference>
<accession>A0A7X6KT34</accession>
<feature type="region of interest" description="Disordered" evidence="1">
    <location>
        <begin position="1"/>
        <end position="49"/>
    </location>
</feature>
<dbReference type="AlphaFoldDB" id="A0A7X6KT34"/>
<feature type="compositionally biased region" description="Low complexity" evidence="1">
    <location>
        <begin position="8"/>
        <end position="19"/>
    </location>
</feature>
<proteinExistence type="predicted"/>
<evidence type="ECO:0000256" key="1">
    <source>
        <dbReference type="SAM" id="MobiDB-lite"/>
    </source>
</evidence>
<keyword evidence="2" id="KW-0812">Transmembrane</keyword>
<keyword evidence="2" id="KW-1133">Transmembrane helix</keyword>
<dbReference type="EMBL" id="JAAXOX010000001">
    <property type="protein sequence ID" value="NKY21786.1"/>
    <property type="molecule type" value="Genomic_DNA"/>
</dbReference>
<evidence type="ECO:0000313" key="3">
    <source>
        <dbReference type="EMBL" id="NKY21786.1"/>
    </source>
</evidence>
<protein>
    <submittedName>
        <fullName evidence="3">Uncharacterized protein</fullName>
    </submittedName>
</protein>
<comment type="caution">
    <text evidence="3">The sequence shown here is derived from an EMBL/GenBank/DDBJ whole genome shotgun (WGS) entry which is preliminary data.</text>
</comment>